<evidence type="ECO:0000313" key="3">
    <source>
        <dbReference type="Proteomes" id="UP000765509"/>
    </source>
</evidence>
<feature type="compositionally biased region" description="Basic and acidic residues" evidence="1">
    <location>
        <begin position="51"/>
        <end position="65"/>
    </location>
</feature>
<organism evidence="2 3">
    <name type="scientific">Austropuccinia psidii MF-1</name>
    <dbReference type="NCBI Taxonomy" id="1389203"/>
    <lineage>
        <taxon>Eukaryota</taxon>
        <taxon>Fungi</taxon>
        <taxon>Dikarya</taxon>
        <taxon>Basidiomycota</taxon>
        <taxon>Pucciniomycotina</taxon>
        <taxon>Pucciniomycetes</taxon>
        <taxon>Pucciniales</taxon>
        <taxon>Sphaerophragmiaceae</taxon>
        <taxon>Austropuccinia</taxon>
    </lineage>
</organism>
<evidence type="ECO:0000256" key="1">
    <source>
        <dbReference type="SAM" id="MobiDB-lite"/>
    </source>
</evidence>
<evidence type="ECO:0000313" key="2">
    <source>
        <dbReference type="EMBL" id="MBW0473499.1"/>
    </source>
</evidence>
<gene>
    <name evidence="2" type="ORF">O181_013214</name>
</gene>
<sequence length="183" mass="21576">MDLRPPEANSSGITADYFNLFQEEKGDISDIENNLINKEPKYDTIQPLTKRKSEESDNKSSRIPEDSMDQVQDKGMTSRIKRRMETVLEGKLVELEDELILYQQKNGSWKDKFKKEWRFEDLEEGELSENTQRLAGLTILEQNLQNKIRNEFQDSYEQLFCFSNISLSNTTYLSHKNEEMTFR</sequence>
<feature type="region of interest" description="Disordered" evidence="1">
    <location>
        <begin position="33"/>
        <end position="77"/>
    </location>
</feature>
<keyword evidence="3" id="KW-1185">Reference proteome</keyword>
<dbReference type="Proteomes" id="UP000765509">
    <property type="component" value="Unassembled WGS sequence"/>
</dbReference>
<dbReference type="AlphaFoldDB" id="A0A9Q3GNM2"/>
<dbReference type="EMBL" id="AVOT02003430">
    <property type="protein sequence ID" value="MBW0473499.1"/>
    <property type="molecule type" value="Genomic_DNA"/>
</dbReference>
<name>A0A9Q3GNM2_9BASI</name>
<proteinExistence type="predicted"/>
<reference evidence="2" key="1">
    <citation type="submission" date="2021-03" db="EMBL/GenBank/DDBJ databases">
        <title>Draft genome sequence of rust myrtle Austropuccinia psidii MF-1, a brazilian biotype.</title>
        <authorList>
            <person name="Quecine M.C."/>
            <person name="Pachon D.M.R."/>
            <person name="Bonatelli M.L."/>
            <person name="Correr F.H."/>
            <person name="Franceschini L.M."/>
            <person name="Leite T.F."/>
            <person name="Margarido G.R.A."/>
            <person name="Almeida C.A."/>
            <person name="Ferrarezi J.A."/>
            <person name="Labate C.A."/>
        </authorList>
    </citation>
    <scope>NUCLEOTIDE SEQUENCE</scope>
    <source>
        <strain evidence="2">MF-1</strain>
    </source>
</reference>
<comment type="caution">
    <text evidence="2">The sequence shown here is derived from an EMBL/GenBank/DDBJ whole genome shotgun (WGS) entry which is preliminary data.</text>
</comment>
<accession>A0A9Q3GNM2</accession>
<protein>
    <submittedName>
        <fullName evidence="2">Uncharacterized protein</fullName>
    </submittedName>
</protein>